<dbReference type="Pfam" id="PF00106">
    <property type="entry name" value="adh_short"/>
    <property type="match status" value="1"/>
</dbReference>
<sequence length="163" mass="17796">MVPLPLVQSSNQLIPSTLPPYLIAVFVGATSGIGEATLKQFAKHTVQPRAYFLGQSQDAGDRIAAECKALNPNGEYVFVKADVSLIRVVDEVCEGIKAKEKAINILFLSAGLPITDRRETSEHLHLLSALIFYSRLRFTTNFLPLLRPAPSLRRVITVAGGTH</sequence>
<protein>
    <submittedName>
        <fullName evidence="2">Uncharacterized protein</fullName>
    </submittedName>
</protein>
<dbReference type="SUPFAM" id="SSF51735">
    <property type="entry name" value="NAD(P)-binding Rossmann-fold domains"/>
    <property type="match status" value="1"/>
</dbReference>
<dbReference type="PANTHER" id="PTHR47534:SF3">
    <property type="entry name" value="ALCOHOL DEHYDROGENASE-LIKE C-TERMINAL DOMAIN-CONTAINING PROTEIN"/>
    <property type="match status" value="1"/>
</dbReference>
<dbReference type="InterPro" id="IPR052228">
    <property type="entry name" value="Sec_Metab_Biosynth_Oxidored"/>
</dbReference>
<dbReference type="Gene3D" id="3.40.50.720">
    <property type="entry name" value="NAD(P)-binding Rossmann-like Domain"/>
    <property type="match status" value="1"/>
</dbReference>
<evidence type="ECO:0000313" key="3">
    <source>
        <dbReference type="Proteomes" id="UP001590951"/>
    </source>
</evidence>
<gene>
    <name evidence="2" type="ORF">ABVK25_011769</name>
</gene>
<organism evidence="2 3">
    <name type="scientific">Lepraria finkii</name>
    <dbReference type="NCBI Taxonomy" id="1340010"/>
    <lineage>
        <taxon>Eukaryota</taxon>
        <taxon>Fungi</taxon>
        <taxon>Dikarya</taxon>
        <taxon>Ascomycota</taxon>
        <taxon>Pezizomycotina</taxon>
        <taxon>Lecanoromycetes</taxon>
        <taxon>OSLEUM clade</taxon>
        <taxon>Lecanoromycetidae</taxon>
        <taxon>Lecanorales</taxon>
        <taxon>Lecanorineae</taxon>
        <taxon>Stereocaulaceae</taxon>
        <taxon>Lepraria</taxon>
    </lineage>
</organism>
<evidence type="ECO:0000313" key="2">
    <source>
        <dbReference type="EMBL" id="KAL2046527.1"/>
    </source>
</evidence>
<dbReference type="PANTHER" id="PTHR47534">
    <property type="entry name" value="YALI0E05731P"/>
    <property type="match status" value="1"/>
</dbReference>
<reference evidence="2 3" key="1">
    <citation type="submission" date="2024-09" db="EMBL/GenBank/DDBJ databases">
        <title>Rethinking Asexuality: The Enigmatic Case of Functional Sexual Genes in Lepraria (Stereocaulaceae).</title>
        <authorList>
            <person name="Doellman M."/>
            <person name="Sun Y."/>
            <person name="Barcenas-Pena A."/>
            <person name="Lumbsch H.T."/>
            <person name="Grewe F."/>
        </authorList>
    </citation>
    <scope>NUCLEOTIDE SEQUENCE [LARGE SCALE GENOMIC DNA]</scope>
    <source>
        <strain evidence="2 3">Grewe 0041</strain>
    </source>
</reference>
<dbReference type="InterPro" id="IPR002347">
    <property type="entry name" value="SDR_fam"/>
</dbReference>
<comment type="caution">
    <text evidence="2">The sequence shown here is derived from an EMBL/GenBank/DDBJ whole genome shotgun (WGS) entry which is preliminary data.</text>
</comment>
<dbReference type="InterPro" id="IPR036291">
    <property type="entry name" value="NAD(P)-bd_dom_sf"/>
</dbReference>
<keyword evidence="1" id="KW-0560">Oxidoreductase</keyword>
<evidence type="ECO:0000256" key="1">
    <source>
        <dbReference type="ARBA" id="ARBA00023002"/>
    </source>
</evidence>
<dbReference type="Proteomes" id="UP001590951">
    <property type="component" value="Unassembled WGS sequence"/>
</dbReference>
<proteinExistence type="predicted"/>
<dbReference type="EMBL" id="JBHFEH010000116">
    <property type="protein sequence ID" value="KAL2046527.1"/>
    <property type="molecule type" value="Genomic_DNA"/>
</dbReference>
<accession>A0ABR4AL94</accession>
<name>A0ABR4AL94_9LECA</name>
<keyword evidence="3" id="KW-1185">Reference proteome</keyword>